<dbReference type="SUPFAM" id="SSF53187">
    <property type="entry name" value="Zn-dependent exopeptidases"/>
    <property type="match status" value="1"/>
</dbReference>
<dbReference type="STRING" id="37003.ENSKMAP00000006371"/>
<dbReference type="SUPFAM" id="SSF49464">
    <property type="entry name" value="Carboxypeptidase regulatory domain-like"/>
    <property type="match status" value="1"/>
</dbReference>
<keyword evidence="13" id="KW-1185">Reference proteome</keyword>
<reference evidence="12" key="1">
    <citation type="submission" date="2025-08" db="UniProtKB">
        <authorList>
            <consortium name="Ensembl"/>
        </authorList>
    </citation>
    <scope>IDENTIFICATION</scope>
</reference>
<dbReference type="PANTHER" id="PTHR11532">
    <property type="entry name" value="PROTEASE M14 CARBOXYPEPTIDASE"/>
    <property type="match status" value="1"/>
</dbReference>
<keyword evidence="7" id="KW-0862">Zinc</keyword>
<protein>
    <submittedName>
        <fullName evidence="12">Carboxypeptidase M</fullName>
    </submittedName>
</protein>
<evidence type="ECO:0000313" key="13">
    <source>
        <dbReference type="Proteomes" id="UP000264800"/>
    </source>
</evidence>
<dbReference type="PROSITE" id="PS00133">
    <property type="entry name" value="CARBOXYPEPT_ZN_2"/>
    <property type="match status" value="1"/>
</dbReference>
<dbReference type="InterPro" id="IPR000834">
    <property type="entry name" value="Peptidase_M14"/>
</dbReference>
<dbReference type="GO" id="GO:0004181">
    <property type="term" value="F:metallocarboxypeptidase activity"/>
    <property type="evidence" value="ECO:0007669"/>
    <property type="project" value="InterPro"/>
</dbReference>
<evidence type="ECO:0000256" key="2">
    <source>
        <dbReference type="ARBA" id="ARBA00005988"/>
    </source>
</evidence>
<dbReference type="GeneTree" id="ENSGT00940000158580"/>
<evidence type="ECO:0000259" key="11">
    <source>
        <dbReference type="PROSITE" id="PS52035"/>
    </source>
</evidence>
<evidence type="ECO:0000256" key="5">
    <source>
        <dbReference type="ARBA" id="ARBA00022723"/>
    </source>
</evidence>
<keyword evidence="8" id="KW-0482">Metalloprotease</keyword>
<dbReference type="Gene3D" id="3.40.630.10">
    <property type="entry name" value="Zn peptidases"/>
    <property type="match status" value="1"/>
</dbReference>
<dbReference type="OMA" id="CGMQDYN"/>
<name>A0A3Q2ZRI6_KRYMA</name>
<reference evidence="12" key="2">
    <citation type="submission" date="2025-09" db="UniProtKB">
        <authorList>
            <consortium name="Ensembl"/>
        </authorList>
    </citation>
    <scope>IDENTIFICATION</scope>
</reference>
<dbReference type="InterPro" id="IPR050753">
    <property type="entry name" value="Peptidase_M14_domain"/>
</dbReference>
<dbReference type="GO" id="GO:0006518">
    <property type="term" value="P:peptide metabolic process"/>
    <property type="evidence" value="ECO:0007669"/>
    <property type="project" value="TreeGrafter"/>
</dbReference>
<comment type="similarity">
    <text evidence="2 10">Belongs to the peptidase M14 family.</text>
</comment>
<evidence type="ECO:0000256" key="3">
    <source>
        <dbReference type="ARBA" id="ARBA00022645"/>
    </source>
</evidence>
<dbReference type="PROSITE" id="PS52035">
    <property type="entry name" value="PEPTIDASE_M14"/>
    <property type="match status" value="1"/>
</dbReference>
<sequence length="302" mass="33748">MGLTELYSLPQRVRTAENSSVERRVPEAEPELWFRLRRFNSNGADLNRGFPDAFAALRQQNVEPEVRAVIDWLKTETFVLSANLHGGALVASYPYDNSNGGKPSAIRVSAPPAGSQLTVSSVSAGPELVGRASITPDDDVFVHLAKVYSYSHAWMSRGDMCKENRPFQDGIINGYQWYPLQGGMQDFNYVWAQCLELTLELSCCKFPPPEELPALWMDNKKALLAYIQQVHLGVKGRVFDGSGVPVENAVVEVGGRQDLCPFRTNQYGEYYRLLLPGNYTFTVTTTNTNSLFFKVSENLHLL</sequence>
<dbReference type="GO" id="GO:0016485">
    <property type="term" value="P:protein processing"/>
    <property type="evidence" value="ECO:0007669"/>
    <property type="project" value="TreeGrafter"/>
</dbReference>
<dbReference type="PANTHER" id="PTHR11532:SF84">
    <property type="entry name" value="CARBOXYPEPTIDASE M"/>
    <property type="match status" value="1"/>
</dbReference>
<dbReference type="InterPro" id="IPR057247">
    <property type="entry name" value="CARBOXYPEPT_ZN_2"/>
</dbReference>
<dbReference type="Pfam" id="PF00246">
    <property type="entry name" value="Peptidase_M14"/>
    <property type="match status" value="1"/>
</dbReference>
<evidence type="ECO:0000256" key="9">
    <source>
        <dbReference type="ARBA" id="ARBA00023180"/>
    </source>
</evidence>
<dbReference type="Ensembl" id="ENSKMAT00000006479.1">
    <property type="protein sequence ID" value="ENSKMAP00000006371.1"/>
    <property type="gene ID" value="ENSKMAG00000004840.1"/>
</dbReference>
<dbReference type="Proteomes" id="UP000264800">
    <property type="component" value="Unplaced"/>
</dbReference>
<evidence type="ECO:0000256" key="8">
    <source>
        <dbReference type="ARBA" id="ARBA00023049"/>
    </source>
</evidence>
<comment type="cofactor">
    <cofactor evidence="1">
        <name>Zn(2+)</name>
        <dbReference type="ChEBI" id="CHEBI:29105"/>
    </cofactor>
</comment>
<organism evidence="12 13">
    <name type="scientific">Kryptolebias marmoratus</name>
    <name type="common">Mangrove killifish</name>
    <name type="synonym">Rivulus marmoratus</name>
    <dbReference type="NCBI Taxonomy" id="37003"/>
    <lineage>
        <taxon>Eukaryota</taxon>
        <taxon>Metazoa</taxon>
        <taxon>Chordata</taxon>
        <taxon>Craniata</taxon>
        <taxon>Vertebrata</taxon>
        <taxon>Euteleostomi</taxon>
        <taxon>Actinopterygii</taxon>
        <taxon>Neopterygii</taxon>
        <taxon>Teleostei</taxon>
        <taxon>Neoteleostei</taxon>
        <taxon>Acanthomorphata</taxon>
        <taxon>Ovalentaria</taxon>
        <taxon>Atherinomorphae</taxon>
        <taxon>Cyprinodontiformes</taxon>
        <taxon>Rivulidae</taxon>
        <taxon>Kryptolebias</taxon>
    </lineage>
</organism>
<proteinExistence type="inferred from homology"/>
<dbReference type="InterPro" id="IPR008969">
    <property type="entry name" value="CarboxyPept-like_regulatory"/>
</dbReference>
<keyword evidence="4" id="KW-0645">Protease</keyword>
<dbReference type="GO" id="GO:0005615">
    <property type="term" value="C:extracellular space"/>
    <property type="evidence" value="ECO:0007669"/>
    <property type="project" value="TreeGrafter"/>
</dbReference>
<feature type="domain" description="Peptidase M14" evidence="11">
    <location>
        <begin position="1"/>
        <end position="230"/>
    </location>
</feature>
<keyword evidence="9" id="KW-0325">Glycoprotein</keyword>
<dbReference type="CDD" id="cd11308">
    <property type="entry name" value="Peptidase_M14NE-CP-C_like"/>
    <property type="match status" value="1"/>
</dbReference>
<dbReference type="AlphaFoldDB" id="A0A3Q2ZRI6"/>
<evidence type="ECO:0000256" key="6">
    <source>
        <dbReference type="ARBA" id="ARBA00022801"/>
    </source>
</evidence>
<dbReference type="GO" id="GO:0008270">
    <property type="term" value="F:zinc ion binding"/>
    <property type="evidence" value="ECO:0007669"/>
    <property type="project" value="InterPro"/>
</dbReference>
<feature type="active site" description="Proton donor/acceptor" evidence="10">
    <location>
        <position position="200"/>
    </location>
</feature>
<keyword evidence="5" id="KW-0479">Metal-binding</keyword>
<evidence type="ECO:0000256" key="4">
    <source>
        <dbReference type="ARBA" id="ARBA00022670"/>
    </source>
</evidence>
<keyword evidence="3" id="KW-0121">Carboxypeptidase</keyword>
<dbReference type="SMART" id="SM00631">
    <property type="entry name" value="Zn_pept"/>
    <property type="match status" value="1"/>
</dbReference>
<evidence type="ECO:0000313" key="12">
    <source>
        <dbReference type="Ensembl" id="ENSKMAP00000006371.1"/>
    </source>
</evidence>
<evidence type="ECO:0000256" key="10">
    <source>
        <dbReference type="PROSITE-ProRule" id="PRU01379"/>
    </source>
</evidence>
<accession>A0A3Q2ZRI6</accession>
<keyword evidence="6" id="KW-0378">Hydrolase</keyword>
<evidence type="ECO:0000256" key="1">
    <source>
        <dbReference type="ARBA" id="ARBA00001947"/>
    </source>
</evidence>
<dbReference type="Gene3D" id="2.60.40.1120">
    <property type="entry name" value="Carboxypeptidase-like, regulatory domain"/>
    <property type="match status" value="1"/>
</dbReference>
<evidence type="ECO:0000256" key="7">
    <source>
        <dbReference type="ARBA" id="ARBA00022833"/>
    </source>
</evidence>